<organism evidence="1">
    <name type="scientific">uncultured Caudovirales phage</name>
    <dbReference type="NCBI Taxonomy" id="2100421"/>
    <lineage>
        <taxon>Viruses</taxon>
        <taxon>Duplodnaviria</taxon>
        <taxon>Heunggongvirae</taxon>
        <taxon>Uroviricota</taxon>
        <taxon>Caudoviricetes</taxon>
        <taxon>Peduoviridae</taxon>
        <taxon>Maltschvirus</taxon>
        <taxon>Maltschvirus maltsch</taxon>
    </lineage>
</organism>
<evidence type="ECO:0000313" key="1">
    <source>
        <dbReference type="EMBL" id="CAB4203880.1"/>
    </source>
</evidence>
<name>A0A6J5S5T9_9CAUD</name>
<proteinExistence type="predicted"/>
<sequence>MTEAITAIGLIAAATISAIAALFAAKAEKNSRPVSNGFADGIRGDVREIRTLLIEHLKDHPKP</sequence>
<accession>A0A6J5S5T9</accession>
<dbReference type="EMBL" id="LR797332">
    <property type="protein sequence ID" value="CAB4203880.1"/>
    <property type="molecule type" value="Genomic_DNA"/>
</dbReference>
<protein>
    <submittedName>
        <fullName evidence="1">Uncharacterized protein</fullName>
    </submittedName>
</protein>
<gene>
    <name evidence="1" type="ORF">UFOVP1396_3</name>
</gene>
<reference evidence="1" key="1">
    <citation type="submission" date="2020-05" db="EMBL/GenBank/DDBJ databases">
        <authorList>
            <person name="Chiriac C."/>
            <person name="Salcher M."/>
            <person name="Ghai R."/>
            <person name="Kavagutti S V."/>
        </authorList>
    </citation>
    <scope>NUCLEOTIDE SEQUENCE</scope>
</reference>